<dbReference type="AlphaFoldDB" id="A0A4Q2D727"/>
<reference evidence="2 3" key="1">
    <citation type="submission" date="2019-01" db="EMBL/GenBank/DDBJ databases">
        <title>Draft genome sequence of Psathyrella aberdarensis IHI B618.</title>
        <authorList>
            <person name="Buettner E."/>
            <person name="Kellner H."/>
        </authorList>
    </citation>
    <scope>NUCLEOTIDE SEQUENCE [LARGE SCALE GENOMIC DNA]</scope>
    <source>
        <strain evidence="2 3">IHI B618</strain>
    </source>
</reference>
<feature type="region of interest" description="Disordered" evidence="1">
    <location>
        <begin position="59"/>
        <end position="80"/>
    </location>
</feature>
<comment type="caution">
    <text evidence="2">The sequence shown here is derived from an EMBL/GenBank/DDBJ whole genome shotgun (WGS) entry which is preliminary data.</text>
</comment>
<protein>
    <submittedName>
        <fullName evidence="2">Uncharacterized protein</fullName>
    </submittedName>
</protein>
<name>A0A4Q2D727_9AGAR</name>
<evidence type="ECO:0000313" key="3">
    <source>
        <dbReference type="Proteomes" id="UP000290288"/>
    </source>
</evidence>
<evidence type="ECO:0000313" key="2">
    <source>
        <dbReference type="EMBL" id="RXW15019.1"/>
    </source>
</evidence>
<evidence type="ECO:0000256" key="1">
    <source>
        <dbReference type="SAM" id="MobiDB-lite"/>
    </source>
</evidence>
<keyword evidence="3" id="KW-1185">Reference proteome</keyword>
<gene>
    <name evidence="2" type="ORF">EST38_g10833</name>
</gene>
<dbReference type="EMBL" id="SDEE01000610">
    <property type="protein sequence ID" value="RXW15019.1"/>
    <property type="molecule type" value="Genomic_DNA"/>
</dbReference>
<proteinExistence type="predicted"/>
<accession>A0A4Q2D727</accession>
<organism evidence="2 3">
    <name type="scientific">Candolleomyces aberdarensis</name>
    <dbReference type="NCBI Taxonomy" id="2316362"/>
    <lineage>
        <taxon>Eukaryota</taxon>
        <taxon>Fungi</taxon>
        <taxon>Dikarya</taxon>
        <taxon>Basidiomycota</taxon>
        <taxon>Agaricomycotina</taxon>
        <taxon>Agaricomycetes</taxon>
        <taxon>Agaricomycetidae</taxon>
        <taxon>Agaricales</taxon>
        <taxon>Agaricineae</taxon>
        <taxon>Psathyrellaceae</taxon>
        <taxon>Candolleomyces</taxon>
    </lineage>
</organism>
<dbReference type="Proteomes" id="UP000290288">
    <property type="component" value="Unassembled WGS sequence"/>
</dbReference>
<sequence length="416" mass="47257">MDDLDPSTPASASNPIETRNVRFLEKASGLQVNSLEIATIGENNIQNHGIINVNHFHSSSPQQREAPMAPRERKKSLPEQNEHLKIKMDLLESRERDIEERERSIMEKEKHMEATEAMKSAKHQEREEDLARKVCDLKQKEGDLWDEVRGWIQSQGLKIETILLTKVFGLPDAQGVECIVENFDFSQFSCSDLKTGKLKPLFSRLSPLYGKLRISEFKDDVQIGICITLRMLEPLNREKTKAGGELTWQYLSEQLCQAAHLRSCEDPSISFEQVRVVKGVMPDPTLLKKWLEILFESNNVHEATSKILQVPNCGLRSFNGGRTNRHPDNCLIDITFLRFPTAGSQCFNFKLCHVTLHIEQWQARKSFAGLPTGARPVVGLTTGSVSTFVLEEEMIEKMPPKARSDALRDLKDFFGV</sequence>